<name>A0A4R7P5T6_9GAMM</name>
<keyword evidence="2" id="KW-1185">Reference proteome</keyword>
<reference evidence="1 2" key="1">
    <citation type="submission" date="2019-03" db="EMBL/GenBank/DDBJ databases">
        <title>Genomic Encyclopedia of Type Strains, Phase IV (KMG-IV): sequencing the most valuable type-strain genomes for metagenomic binning, comparative biology and taxonomic classification.</title>
        <authorList>
            <person name="Goeker M."/>
        </authorList>
    </citation>
    <scope>NUCLEOTIDE SEQUENCE [LARGE SCALE GENOMIC DNA]</scope>
    <source>
        <strain evidence="1 2">DSM 26377</strain>
    </source>
</reference>
<proteinExistence type="predicted"/>
<gene>
    <name evidence="1" type="ORF">DFR24_3154</name>
</gene>
<protein>
    <submittedName>
        <fullName evidence="1">Uncharacterized protein</fullName>
    </submittedName>
</protein>
<dbReference type="AlphaFoldDB" id="A0A4R7P5T6"/>
<dbReference type="EMBL" id="SOBT01000009">
    <property type="protein sequence ID" value="TDU28779.1"/>
    <property type="molecule type" value="Genomic_DNA"/>
</dbReference>
<accession>A0A4R7P5T6</accession>
<dbReference type="Proteomes" id="UP000295341">
    <property type="component" value="Unassembled WGS sequence"/>
</dbReference>
<sequence>MGAEAEKGYDKDLEIKRLAEALNNEDYFEFEKDGRIYVLSDAKDYNTYLKTQEVVLSTKKIGGGPDGKTIIYGLTKNEAKMLEKDPKAQGAAQKMFEGKLRGMDKDFFGVVLDSDTYFVFSSWKDVEAFKASGTATGFRDASPDGRGVVYVGAASKPASLSERFTKAQAK</sequence>
<evidence type="ECO:0000313" key="2">
    <source>
        <dbReference type="Proteomes" id="UP000295341"/>
    </source>
</evidence>
<evidence type="ECO:0000313" key="1">
    <source>
        <dbReference type="EMBL" id="TDU28779.1"/>
    </source>
</evidence>
<comment type="caution">
    <text evidence="1">The sequence shown here is derived from an EMBL/GenBank/DDBJ whole genome shotgun (WGS) entry which is preliminary data.</text>
</comment>
<organism evidence="1 2">
    <name type="scientific">Panacagrimonas perspica</name>
    <dbReference type="NCBI Taxonomy" id="381431"/>
    <lineage>
        <taxon>Bacteria</taxon>
        <taxon>Pseudomonadati</taxon>
        <taxon>Pseudomonadota</taxon>
        <taxon>Gammaproteobacteria</taxon>
        <taxon>Nevskiales</taxon>
        <taxon>Nevskiaceae</taxon>
        <taxon>Panacagrimonas</taxon>
    </lineage>
</organism>